<evidence type="ECO:0000256" key="8">
    <source>
        <dbReference type="ARBA" id="ARBA00023014"/>
    </source>
</evidence>
<evidence type="ECO:0000256" key="6">
    <source>
        <dbReference type="ARBA" id="ARBA00023002"/>
    </source>
</evidence>
<dbReference type="InterPro" id="IPR006655">
    <property type="entry name" value="Mopterin_OxRdtase_prok_CS"/>
</dbReference>
<evidence type="ECO:0000256" key="2">
    <source>
        <dbReference type="ARBA" id="ARBA00010312"/>
    </source>
</evidence>
<reference evidence="11" key="2">
    <citation type="submission" date="2011-06" db="EMBL/GenBank/DDBJ databases">
        <title>The complete genome of Flexistipes sinusarabici DSM 4947.</title>
        <authorList>
            <person name="Lucas S."/>
            <person name="Han J."/>
            <person name="Lapidus A."/>
            <person name="Bruce D."/>
            <person name="Goodwin L."/>
            <person name="Pitluck S."/>
            <person name="Peters L."/>
            <person name="Kyrpides N."/>
            <person name="Mavromatis K."/>
            <person name="Ivanova N."/>
            <person name="Mikhailova N."/>
            <person name="Chertkov O."/>
            <person name="Detter J.C."/>
            <person name="Tapia R."/>
            <person name="Han C."/>
            <person name="Land M."/>
            <person name="Hauser L."/>
            <person name="Markowitz V."/>
            <person name="Cheng J.-F."/>
            <person name="Hugenholtz P."/>
            <person name="Woyke T."/>
            <person name="Wu D."/>
            <person name="Spring S."/>
            <person name="Schroeder M."/>
            <person name="Brambilla E."/>
            <person name="Klenk H.-P."/>
            <person name="Eisen J.A."/>
        </authorList>
    </citation>
    <scope>NUCLEOTIDE SEQUENCE [LARGE SCALE GENOMIC DNA]</scope>
    <source>
        <strain evidence="11">DSM 4947 / MAS 10</strain>
    </source>
</reference>
<dbReference type="GO" id="GO:0046872">
    <property type="term" value="F:metal ion binding"/>
    <property type="evidence" value="ECO:0007669"/>
    <property type="project" value="UniProtKB-KW"/>
</dbReference>
<comment type="similarity">
    <text evidence="2">Belongs to the prokaryotic molybdopterin-containing oxidoreductase family.</text>
</comment>
<accession>F8E6B3</accession>
<organism evidence="10 11">
    <name type="scientific">Flexistipes sinusarabici (strain ATCC 49648 / DSM 4947 / MAS 10)</name>
    <dbReference type="NCBI Taxonomy" id="717231"/>
    <lineage>
        <taxon>Bacteria</taxon>
        <taxon>Pseudomonadati</taxon>
        <taxon>Deferribacterota</taxon>
        <taxon>Deferribacteres</taxon>
        <taxon>Deferribacterales</taxon>
        <taxon>Flexistipitaceae</taxon>
        <taxon>Flexistipes</taxon>
    </lineage>
</organism>
<evidence type="ECO:0000256" key="5">
    <source>
        <dbReference type="ARBA" id="ARBA00022729"/>
    </source>
</evidence>
<dbReference type="SUPFAM" id="SSF50692">
    <property type="entry name" value="ADC-like"/>
    <property type="match status" value="1"/>
</dbReference>
<dbReference type="EMBL" id="CP002858">
    <property type="protein sequence ID" value="AEI15880.1"/>
    <property type="molecule type" value="Genomic_DNA"/>
</dbReference>
<evidence type="ECO:0000256" key="4">
    <source>
        <dbReference type="ARBA" id="ARBA00022723"/>
    </source>
</evidence>
<dbReference type="Proteomes" id="UP000006621">
    <property type="component" value="Chromosome"/>
</dbReference>
<dbReference type="EC" id="1.7.2.3" evidence="10"/>
<dbReference type="Gene3D" id="3.40.50.740">
    <property type="match status" value="1"/>
</dbReference>
<keyword evidence="3" id="KW-0500">Molybdenum</keyword>
<keyword evidence="5" id="KW-0732">Signal</keyword>
<dbReference type="PROSITE" id="PS00932">
    <property type="entry name" value="MOLYBDOPTERIN_PROK_3"/>
    <property type="match status" value="1"/>
</dbReference>
<dbReference type="SMART" id="SM00926">
    <property type="entry name" value="Molybdop_Fe4S4"/>
    <property type="match status" value="1"/>
</dbReference>
<dbReference type="InterPro" id="IPR006311">
    <property type="entry name" value="TAT_signal"/>
</dbReference>
<dbReference type="CDD" id="cd02766">
    <property type="entry name" value="MopB_3"/>
    <property type="match status" value="1"/>
</dbReference>
<dbReference type="InterPro" id="IPR006656">
    <property type="entry name" value="Mopterin_OxRdtase"/>
</dbReference>
<dbReference type="Pfam" id="PF04879">
    <property type="entry name" value="Molybdop_Fe4S4"/>
    <property type="match status" value="1"/>
</dbReference>
<dbReference type="Pfam" id="PF00384">
    <property type="entry name" value="Molybdopterin"/>
    <property type="match status" value="1"/>
</dbReference>
<dbReference type="Gene3D" id="3.40.228.10">
    <property type="entry name" value="Dimethylsulfoxide Reductase, domain 2"/>
    <property type="match status" value="1"/>
</dbReference>
<dbReference type="RefSeq" id="WP_013887322.1">
    <property type="nucleotide sequence ID" value="NC_015672.1"/>
</dbReference>
<dbReference type="InterPro" id="IPR006963">
    <property type="entry name" value="Mopterin_OxRdtase_4Fe-4S_dom"/>
</dbReference>
<dbReference type="SUPFAM" id="SSF53706">
    <property type="entry name" value="Formate dehydrogenase/DMSO reductase, domains 1-3"/>
    <property type="match status" value="1"/>
</dbReference>
<dbReference type="GO" id="GO:0043546">
    <property type="term" value="F:molybdopterin cofactor binding"/>
    <property type="evidence" value="ECO:0007669"/>
    <property type="project" value="InterPro"/>
</dbReference>
<keyword evidence="11" id="KW-1185">Reference proteome</keyword>
<feature type="domain" description="4Fe-4S Mo/W bis-MGD-type" evidence="9">
    <location>
        <begin position="53"/>
        <end position="110"/>
    </location>
</feature>
<dbReference type="STRING" id="717231.Flexsi_2261"/>
<dbReference type="InterPro" id="IPR019546">
    <property type="entry name" value="TAT_signal_bac_arc"/>
</dbReference>
<dbReference type="Gene3D" id="2.40.40.20">
    <property type="match status" value="1"/>
</dbReference>
<evidence type="ECO:0000313" key="10">
    <source>
        <dbReference type="EMBL" id="AEI15880.1"/>
    </source>
</evidence>
<dbReference type="Gene3D" id="3.30.2070.10">
    <property type="entry name" value="Formate dehydrogenase/DMSO reductase"/>
    <property type="match status" value="1"/>
</dbReference>
<dbReference type="PANTHER" id="PTHR43742:SF6">
    <property type="entry name" value="OXIDOREDUCTASE YYAE-RELATED"/>
    <property type="match status" value="1"/>
</dbReference>
<dbReference type="CDD" id="cd02775">
    <property type="entry name" value="MopB_CT"/>
    <property type="match status" value="1"/>
</dbReference>
<protein>
    <submittedName>
        <fullName evidence="10">Trimethylamine-N-oxide reductase (Cytochrome c)</fullName>
        <ecNumber evidence="10">1.7.2.3</ecNumber>
    </submittedName>
</protein>
<evidence type="ECO:0000313" key="11">
    <source>
        <dbReference type="Proteomes" id="UP000006621"/>
    </source>
</evidence>
<evidence type="ECO:0000256" key="1">
    <source>
        <dbReference type="ARBA" id="ARBA00001942"/>
    </source>
</evidence>
<dbReference type="PROSITE" id="PS51318">
    <property type="entry name" value="TAT"/>
    <property type="match status" value="1"/>
</dbReference>
<dbReference type="GO" id="GO:0050626">
    <property type="term" value="F:trimethylamine-N-oxide reductase (cytochrome c) activity"/>
    <property type="evidence" value="ECO:0007669"/>
    <property type="project" value="UniProtKB-EC"/>
</dbReference>
<dbReference type="InterPro" id="IPR050612">
    <property type="entry name" value="Prok_Mopterin_Oxidored"/>
</dbReference>
<dbReference type="eggNOG" id="COG0243">
    <property type="taxonomic scope" value="Bacteria"/>
</dbReference>
<keyword evidence="7" id="KW-0408">Iron</keyword>
<dbReference type="GO" id="GO:0051536">
    <property type="term" value="F:iron-sulfur cluster binding"/>
    <property type="evidence" value="ECO:0007669"/>
    <property type="project" value="UniProtKB-KW"/>
</dbReference>
<dbReference type="PROSITE" id="PS51669">
    <property type="entry name" value="4FE4S_MOW_BIS_MGD"/>
    <property type="match status" value="1"/>
</dbReference>
<dbReference type="Pfam" id="PF01568">
    <property type="entry name" value="Molydop_binding"/>
    <property type="match status" value="1"/>
</dbReference>
<dbReference type="PANTHER" id="PTHR43742">
    <property type="entry name" value="TRIMETHYLAMINE-N-OXIDE REDUCTASE"/>
    <property type="match status" value="1"/>
</dbReference>
<gene>
    <name evidence="10" type="ordered locus">Flexsi_2261</name>
</gene>
<name>F8E6B3_FLESM</name>
<dbReference type="AlphaFoldDB" id="F8E6B3"/>
<evidence type="ECO:0000259" key="9">
    <source>
        <dbReference type="PROSITE" id="PS51669"/>
    </source>
</evidence>
<dbReference type="InterPro" id="IPR006657">
    <property type="entry name" value="MoPterin_dinucl-bd_dom"/>
</dbReference>
<keyword evidence="8" id="KW-0411">Iron-sulfur</keyword>
<dbReference type="NCBIfam" id="TIGR01409">
    <property type="entry name" value="TAT_signal_seq"/>
    <property type="match status" value="1"/>
</dbReference>
<dbReference type="OrthoDB" id="9810782at2"/>
<keyword evidence="4" id="KW-0479">Metal-binding</keyword>
<evidence type="ECO:0000256" key="7">
    <source>
        <dbReference type="ARBA" id="ARBA00023004"/>
    </source>
</evidence>
<sequence>MKKKSSLTEKCSLGATSRRSFLKGTLAAGVAASVPLGFKSVHAWERTNFEGNYKIYRNACPRNCYDTCSIKSYVKNGSLEFVEGATESTFTDGALCVKGFSYPRRVYSPDRIKYPMKQIGRGTGNWKRITWDEALEEISSKILEIKEKDDNLLGMALDKYSGNFGITHYGVEGMMSSLGYTTRFVGTPCWPAGIDAQNFDMGNMWCNDPEDIVKSDYIIIWGGNPAWNSVHTMKFIYEAQKRGAKLIVIDPVFTQTAAKADIFIRIKTAQDGALALGMAKYIVENNMHDKDFISKHSKGFKSYEKYLKNNVTLEWAAEKSGVPVDVIKNTAREFASAGASTIWIGYGLQRHTNGGVNVRAIDSLVAMTGNVGKEGGGARYGHLQTWGFNYNAMVQKKPKGSKGYLGEKTIKSEFANDESGKADYSDRTININKIAEKILTTDNPPIRLLWVACKNPFAQDFDRPKLKKAFDKLEMVVTVDQFFNETVENSDIVLPSTTLFEEYTVNASYWHYWLSINEKAIPEQYEAKSDLQIGAMLSKKMNELEPGSCTFPQITDTKIWMEKEFNDGIHKLFGIKSWKDLKNGPKKAKLKSTASWYDMKFGTPSGKYEFSSDLAADYGHTKIPEYKNRREAYDKFRVLTPHTQFGLHSQFVNLDYMEDFNNGPFIYINPKAAKSKNIKDGDTVKITNKVGSMEVRARITNNIAEDVILMYEAWYKDLKYNVQNVVDDESSDMGTFKTGAPGVAIHDQFADIVKV</sequence>
<dbReference type="Gene3D" id="2.20.25.90">
    <property type="entry name" value="ADC-like domains"/>
    <property type="match status" value="1"/>
</dbReference>
<dbReference type="InterPro" id="IPR009010">
    <property type="entry name" value="Asp_de-COase-like_dom_sf"/>
</dbReference>
<dbReference type="HOGENOM" id="CLU_000422_13_3_0"/>
<keyword evidence="6 10" id="KW-0560">Oxidoreductase</keyword>
<evidence type="ECO:0000256" key="3">
    <source>
        <dbReference type="ARBA" id="ARBA00022505"/>
    </source>
</evidence>
<comment type="cofactor">
    <cofactor evidence="1">
        <name>Mo-bis(molybdopterin guanine dinucleotide)</name>
        <dbReference type="ChEBI" id="CHEBI:60539"/>
    </cofactor>
</comment>
<proteinExistence type="inferred from homology"/>
<dbReference type="KEGG" id="fsi:Flexsi_2261"/>
<reference evidence="10 11" key="1">
    <citation type="journal article" date="2011" name="Stand. Genomic Sci.">
        <title>Genome sequence of the moderately thermophilic halophile Flexistipes sinusarabici strain (MAS10).</title>
        <authorList>
            <person name="Lapidus A."/>
            <person name="Chertkov O."/>
            <person name="Nolan M."/>
            <person name="Lucas S."/>
            <person name="Hammon N."/>
            <person name="Deshpande S."/>
            <person name="Cheng J.F."/>
            <person name="Tapia R."/>
            <person name="Han C."/>
            <person name="Goodwin L."/>
            <person name="Pitluck S."/>
            <person name="Liolios K."/>
            <person name="Pagani I."/>
            <person name="Ivanova N."/>
            <person name="Huntemann M."/>
            <person name="Mavromatis K."/>
            <person name="Mikhailova N."/>
            <person name="Pati A."/>
            <person name="Chen A."/>
            <person name="Palaniappan K."/>
            <person name="Land M."/>
            <person name="Hauser L."/>
            <person name="Brambilla E.M."/>
            <person name="Rohde M."/>
            <person name="Abt B."/>
            <person name="Spring S."/>
            <person name="Goker M."/>
            <person name="Bristow J."/>
            <person name="Eisen J.A."/>
            <person name="Markowitz V."/>
            <person name="Hugenholtz P."/>
            <person name="Kyrpides N.C."/>
            <person name="Klenk H.P."/>
            <person name="Woyke T."/>
        </authorList>
    </citation>
    <scope>NUCLEOTIDE SEQUENCE [LARGE SCALE GENOMIC DNA]</scope>
    <source>
        <strain evidence="11">DSM 4947 / MAS 10</strain>
    </source>
</reference>